<keyword evidence="2" id="KW-0479">Metal-binding</keyword>
<keyword evidence="4" id="KW-0862">Zinc</keyword>
<dbReference type="PANTHER" id="PTHR46481:SF10">
    <property type="entry name" value="ZINC FINGER BED DOMAIN-CONTAINING PROTEIN 39"/>
    <property type="match status" value="1"/>
</dbReference>
<evidence type="ECO:0000313" key="7">
    <source>
        <dbReference type="Proteomes" id="UP001152888"/>
    </source>
</evidence>
<reference evidence="6" key="1">
    <citation type="submission" date="2022-03" db="EMBL/GenBank/DDBJ databases">
        <authorList>
            <person name="Sayadi A."/>
        </authorList>
    </citation>
    <scope>NUCLEOTIDE SEQUENCE</scope>
</reference>
<dbReference type="PANTHER" id="PTHR46481">
    <property type="entry name" value="ZINC FINGER BED DOMAIN-CONTAINING PROTEIN 4"/>
    <property type="match status" value="1"/>
</dbReference>
<evidence type="ECO:0000256" key="4">
    <source>
        <dbReference type="ARBA" id="ARBA00022833"/>
    </source>
</evidence>
<keyword evidence="3" id="KW-0863">Zinc-finger</keyword>
<dbReference type="EMBL" id="CAKOFQ010006683">
    <property type="protein sequence ID" value="CAH1959737.1"/>
    <property type="molecule type" value="Genomic_DNA"/>
</dbReference>
<comment type="subcellular location">
    <subcellularLocation>
        <location evidence="1">Nucleus</location>
    </subcellularLocation>
</comment>
<evidence type="ECO:0000256" key="3">
    <source>
        <dbReference type="ARBA" id="ARBA00022771"/>
    </source>
</evidence>
<organism evidence="6 7">
    <name type="scientific">Acanthoscelides obtectus</name>
    <name type="common">Bean weevil</name>
    <name type="synonym">Bruchus obtectus</name>
    <dbReference type="NCBI Taxonomy" id="200917"/>
    <lineage>
        <taxon>Eukaryota</taxon>
        <taxon>Metazoa</taxon>
        <taxon>Ecdysozoa</taxon>
        <taxon>Arthropoda</taxon>
        <taxon>Hexapoda</taxon>
        <taxon>Insecta</taxon>
        <taxon>Pterygota</taxon>
        <taxon>Neoptera</taxon>
        <taxon>Endopterygota</taxon>
        <taxon>Coleoptera</taxon>
        <taxon>Polyphaga</taxon>
        <taxon>Cucujiformia</taxon>
        <taxon>Chrysomeloidea</taxon>
        <taxon>Chrysomelidae</taxon>
        <taxon>Bruchinae</taxon>
        <taxon>Bruchini</taxon>
        <taxon>Acanthoscelides</taxon>
    </lineage>
</organism>
<proteinExistence type="predicted"/>
<protein>
    <submittedName>
        <fullName evidence="6">Uncharacterized protein</fullName>
    </submittedName>
</protein>
<name>A0A9P0JRP9_ACAOB</name>
<evidence type="ECO:0000313" key="6">
    <source>
        <dbReference type="EMBL" id="CAH1959737.1"/>
    </source>
</evidence>
<evidence type="ECO:0000256" key="1">
    <source>
        <dbReference type="ARBA" id="ARBA00004123"/>
    </source>
</evidence>
<evidence type="ECO:0000256" key="5">
    <source>
        <dbReference type="ARBA" id="ARBA00023242"/>
    </source>
</evidence>
<evidence type="ECO:0000256" key="2">
    <source>
        <dbReference type="ARBA" id="ARBA00022723"/>
    </source>
</evidence>
<dbReference type="AlphaFoldDB" id="A0A9P0JRP9"/>
<dbReference type="OrthoDB" id="6770822at2759"/>
<keyword evidence="7" id="KW-1185">Reference proteome</keyword>
<dbReference type="GO" id="GO:0005634">
    <property type="term" value="C:nucleus"/>
    <property type="evidence" value="ECO:0007669"/>
    <property type="project" value="UniProtKB-SubCell"/>
</dbReference>
<dbReference type="InterPro" id="IPR052035">
    <property type="entry name" value="ZnF_BED_domain_contain"/>
</dbReference>
<dbReference type="GO" id="GO:0008270">
    <property type="term" value="F:zinc ion binding"/>
    <property type="evidence" value="ECO:0007669"/>
    <property type="project" value="UniProtKB-KW"/>
</dbReference>
<dbReference type="Proteomes" id="UP001152888">
    <property type="component" value="Unassembled WGS sequence"/>
</dbReference>
<sequence length="232" mass="26855">MKNCGTSSLRRHLQAKHTRVYENIFGRSSPPKSEAEASASSNRRSTITNWLEKTTSCSENFQQDKFQKLLVEYIAQKYLPFNFFEDAISGKMYKFLNPKATLPGRNQMKSLTLKTFAAAQQTIKSFLKTCNSKISFTIDGWSSFNMKGYYGITAHFIDKNWKLHCIQHMGNILVMQLQSYFSKYYNSAMLQNTYKVLLPTIQIVILRSSENFKRIFLKSIQKISTLYVLHTS</sequence>
<keyword evidence="5" id="KW-0539">Nucleus</keyword>
<accession>A0A9P0JRP9</accession>
<gene>
    <name evidence="6" type="ORF">ACAOBT_LOCUS3344</name>
</gene>
<comment type="caution">
    <text evidence="6">The sequence shown here is derived from an EMBL/GenBank/DDBJ whole genome shotgun (WGS) entry which is preliminary data.</text>
</comment>